<name>A0A1B2DM36_9BACL</name>
<organism evidence="1">
    <name type="scientific">Paenibacillus sp. BIHB 4019</name>
    <dbReference type="NCBI Taxonomy" id="1870819"/>
    <lineage>
        <taxon>Bacteria</taxon>
        <taxon>Bacillati</taxon>
        <taxon>Bacillota</taxon>
        <taxon>Bacilli</taxon>
        <taxon>Bacillales</taxon>
        <taxon>Paenibacillaceae</taxon>
        <taxon>Paenibacillus</taxon>
    </lineage>
</organism>
<dbReference type="EMBL" id="CP016808">
    <property type="protein sequence ID" value="ANY68772.1"/>
    <property type="molecule type" value="Genomic_DNA"/>
</dbReference>
<gene>
    <name evidence="1" type="ORF">BBD42_21600</name>
</gene>
<dbReference type="AlphaFoldDB" id="A0A1B2DM36"/>
<evidence type="ECO:0000313" key="1">
    <source>
        <dbReference type="EMBL" id="ANY68772.1"/>
    </source>
</evidence>
<protein>
    <submittedName>
        <fullName evidence="1">Uncharacterized protein</fullName>
    </submittedName>
</protein>
<accession>A0A1B2DM36</accession>
<proteinExistence type="predicted"/>
<sequence>MTDSQQSKDTRNANFENFIEEHKDAIREHADSQSKTFKQDDEWAGEHEWDEMYKKLKKGANES</sequence>
<reference evidence="1" key="1">
    <citation type="submission" date="2016-08" db="EMBL/GenBank/DDBJ databases">
        <title>Complete Genome Seqeunce of Paenibacillus sp. BIHB 4019 from tea rhizoplane.</title>
        <authorList>
            <person name="Thakur R."/>
            <person name="Swarnkar M.K."/>
            <person name="Gulati A."/>
        </authorList>
    </citation>
    <scope>NUCLEOTIDE SEQUENCE [LARGE SCALE GENOMIC DNA]</scope>
    <source>
        <strain evidence="1">BIHB4019</strain>
    </source>
</reference>